<organism evidence="2 3">
    <name type="scientific">Fusarium agapanthi</name>
    <dbReference type="NCBI Taxonomy" id="1803897"/>
    <lineage>
        <taxon>Eukaryota</taxon>
        <taxon>Fungi</taxon>
        <taxon>Dikarya</taxon>
        <taxon>Ascomycota</taxon>
        <taxon>Pezizomycotina</taxon>
        <taxon>Sordariomycetes</taxon>
        <taxon>Hypocreomycetidae</taxon>
        <taxon>Hypocreales</taxon>
        <taxon>Nectriaceae</taxon>
        <taxon>Fusarium</taxon>
        <taxon>Fusarium fujikuroi species complex</taxon>
    </lineage>
</organism>
<dbReference type="EMBL" id="LUFC02001852">
    <property type="protein sequence ID" value="KAF4473243.1"/>
    <property type="molecule type" value="Genomic_DNA"/>
</dbReference>
<feature type="non-terminal residue" evidence="2">
    <location>
        <position position="139"/>
    </location>
</feature>
<comment type="caution">
    <text evidence="2">The sequence shown here is derived from an EMBL/GenBank/DDBJ whole genome shotgun (WGS) entry which is preliminary data.</text>
</comment>
<evidence type="ECO:0000256" key="1">
    <source>
        <dbReference type="SAM" id="MobiDB-lite"/>
    </source>
</evidence>
<keyword evidence="3" id="KW-1185">Reference proteome</keyword>
<evidence type="ECO:0000313" key="3">
    <source>
        <dbReference type="Proteomes" id="UP000737391"/>
    </source>
</evidence>
<dbReference type="Proteomes" id="UP000737391">
    <property type="component" value="Unassembled WGS sequence"/>
</dbReference>
<protein>
    <submittedName>
        <fullName evidence="2">Protoplast regeneration and killer toxin resistance</fullName>
    </submittedName>
</protein>
<feature type="compositionally biased region" description="Basic and acidic residues" evidence="1">
    <location>
        <begin position="109"/>
        <end position="139"/>
    </location>
</feature>
<feature type="compositionally biased region" description="Pro residues" evidence="1">
    <location>
        <begin position="94"/>
        <end position="107"/>
    </location>
</feature>
<reference evidence="2" key="1">
    <citation type="submission" date="2020-01" db="EMBL/GenBank/DDBJ databases">
        <title>Identification and distribution of gene clusters putatively required for synthesis of sphingolipid metabolism inhibitors in phylogenetically diverse species of the filamentous fungus Fusarium.</title>
        <authorList>
            <person name="Kim H.-S."/>
            <person name="Busman M."/>
            <person name="Brown D.W."/>
            <person name="Divon H."/>
            <person name="Uhlig S."/>
            <person name="Proctor R.H."/>
        </authorList>
    </citation>
    <scope>NUCLEOTIDE SEQUENCE</scope>
    <source>
        <strain evidence="2">NRRL 31653</strain>
    </source>
</reference>
<dbReference type="AlphaFoldDB" id="A0A9P5AYE4"/>
<feature type="region of interest" description="Disordered" evidence="1">
    <location>
        <begin position="1"/>
        <end position="139"/>
    </location>
</feature>
<proteinExistence type="predicted"/>
<feature type="compositionally biased region" description="Low complexity" evidence="1">
    <location>
        <begin position="20"/>
        <end position="37"/>
    </location>
</feature>
<evidence type="ECO:0000313" key="2">
    <source>
        <dbReference type="EMBL" id="KAF4473243.1"/>
    </source>
</evidence>
<dbReference type="OrthoDB" id="272077at2759"/>
<name>A0A9P5AYE4_9HYPO</name>
<accession>A0A9P5AYE4</accession>
<feature type="compositionally biased region" description="Polar residues" evidence="1">
    <location>
        <begin position="60"/>
        <end position="71"/>
    </location>
</feature>
<sequence>MAAINTSPPPTAAPLNYNESSMPPSRPTSSSRRSPVRIPHLDESEGPRLRNGPVSPVRVNFQQENWVQPSNADVEYTQKPSFRGELADRTLLPLPSPPQTAPPPPPHGLRSEPRSFPEFQDDSRGAEEGSERRIERTNI</sequence>
<feature type="compositionally biased region" description="Basic and acidic residues" evidence="1">
    <location>
        <begin position="39"/>
        <end position="48"/>
    </location>
</feature>
<gene>
    <name evidence="2" type="ORF">FAGAP_13328</name>
</gene>